<evidence type="ECO:0000256" key="8">
    <source>
        <dbReference type="ARBA" id="ARBA00052386"/>
    </source>
</evidence>
<dbReference type="GO" id="GO:0052622">
    <property type="term" value="F:ATP/ADP dimethylallyltransferase activity"/>
    <property type="evidence" value="ECO:0007669"/>
    <property type="project" value="UniProtKB-EC"/>
</dbReference>
<evidence type="ECO:0000256" key="2">
    <source>
        <dbReference type="ARBA" id="ARBA00022679"/>
    </source>
</evidence>
<evidence type="ECO:0000256" key="1">
    <source>
        <dbReference type="ARBA" id="ARBA00005842"/>
    </source>
</evidence>
<accession>A0AAV5CFX8</accession>
<dbReference type="SUPFAM" id="SSF52540">
    <property type="entry name" value="P-loop containing nucleoside triphosphate hydrolases"/>
    <property type="match status" value="1"/>
</dbReference>
<dbReference type="Proteomes" id="UP001054889">
    <property type="component" value="Unassembled WGS sequence"/>
</dbReference>
<dbReference type="Pfam" id="PF01715">
    <property type="entry name" value="IPPT"/>
    <property type="match status" value="2"/>
</dbReference>
<protein>
    <recommendedName>
        <fullName evidence="10">adenylate dimethylallyltransferase (ADP/ATP-dependent)</fullName>
        <ecNumber evidence="10">2.5.1.112</ecNumber>
    </recommendedName>
</protein>
<evidence type="ECO:0000256" key="9">
    <source>
        <dbReference type="ARBA" id="ARBA00055191"/>
    </source>
</evidence>
<dbReference type="GO" id="GO:0006400">
    <property type="term" value="P:tRNA modification"/>
    <property type="evidence" value="ECO:0007669"/>
    <property type="project" value="TreeGrafter"/>
</dbReference>
<evidence type="ECO:0000313" key="12">
    <source>
        <dbReference type="Proteomes" id="UP001054889"/>
    </source>
</evidence>
<comment type="function">
    <text evidence="9">Involved in cytokinin biosynthesis. Catalyzes the transfer of an isopentenyl group from dimethylallyl diphosphate (DMAPP) to ATP and ADP.</text>
</comment>
<dbReference type="PANTHER" id="PTHR11088">
    <property type="entry name" value="TRNA DIMETHYLALLYLTRANSFERASE"/>
    <property type="match status" value="1"/>
</dbReference>
<comment type="caution">
    <text evidence="11">The sequence shown here is derived from an EMBL/GenBank/DDBJ whole genome shotgun (WGS) entry which is preliminary data.</text>
</comment>
<dbReference type="InterPro" id="IPR027417">
    <property type="entry name" value="P-loop_NTPase"/>
</dbReference>
<dbReference type="GO" id="GO:0005739">
    <property type="term" value="C:mitochondrion"/>
    <property type="evidence" value="ECO:0007669"/>
    <property type="project" value="TreeGrafter"/>
</dbReference>
<evidence type="ECO:0000256" key="7">
    <source>
        <dbReference type="ARBA" id="ARBA00051744"/>
    </source>
</evidence>
<evidence type="ECO:0000256" key="4">
    <source>
        <dbReference type="ARBA" id="ARBA00022741"/>
    </source>
</evidence>
<comment type="similarity">
    <text evidence="1">Belongs to the IPP transferase family.</text>
</comment>
<keyword evidence="6" id="KW-0809">Transit peptide</keyword>
<keyword evidence="5" id="KW-0067">ATP-binding</keyword>
<dbReference type="GO" id="GO:0005524">
    <property type="term" value="F:ATP binding"/>
    <property type="evidence" value="ECO:0007669"/>
    <property type="project" value="UniProtKB-KW"/>
</dbReference>
<gene>
    <name evidence="11" type="primary">ga13905</name>
    <name evidence="11" type="ORF">PR202_ga13905</name>
</gene>
<dbReference type="EMBL" id="BQKI01000006">
    <property type="protein sequence ID" value="GJM97015.1"/>
    <property type="molecule type" value="Genomic_DNA"/>
</dbReference>
<reference evidence="11" key="2">
    <citation type="submission" date="2021-12" db="EMBL/GenBank/DDBJ databases">
        <title>Resequencing data analysis of finger millet.</title>
        <authorList>
            <person name="Hatakeyama M."/>
            <person name="Aluri S."/>
            <person name="Balachadran M.T."/>
            <person name="Sivarajan S.R."/>
            <person name="Poveda L."/>
            <person name="Shimizu-Inatsugi R."/>
            <person name="Schlapbach R."/>
            <person name="Sreeman S.M."/>
            <person name="Shimizu K.K."/>
        </authorList>
    </citation>
    <scope>NUCLEOTIDE SEQUENCE</scope>
</reference>
<dbReference type="FunFam" id="1.10.287.890:FF:000002">
    <property type="entry name" value="Adenylate isopentenyltransferase 5, chloroplastic"/>
    <property type="match status" value="1"/>
</dbReference>
<dbReference type="InterPro" id="IPR039657">
    <property type="entry name" value="Dimethylallyltransferase"/>
</dbReference>
<dbReference type="Gene3D" id="3.40.50.300">
    <property type="entry name" value="P-loop containing nucleotide triphosphate hydrolases"/>
    <property type="match status" value="1"/>
</dbReference>
<evidence type="ECO:0000256" key="3">
    <source>
        <dbReference type="ARBA" id="ARBA00022712"/>
    </source>
</evidence>
<keyword evidence="2" id="KW-0808">Transferase</keyword>
<dbReference type="EC" id="2.5.1.112" evidence="10"/>
<proteinExistence type="inferred from homology"/>
<keyword evidence="12" id="KW-1185">Reference proteome</keyword>
<dbReference type="AlphaFoldDB" id="A0AAV5CFX8"/>
<evidence type="ECO:0000256" key="6">
    <source>
        <dbReference type="ARBA" id="ARBA00022946"/>
    </source>
</evidence>
<evidence type="ECO:0000256" key="5">
    <source>
        <dbReference type="ARBA" id="ARBA00022840"/>
    </source>
</evidence>
<evidence type="ECO:0000256" key="10">
    <source>
        <dbReference type="ARBA" id="ARBA00066838"/>
    </source>
</evidence>
<name>A0AAV5CFX8_ELECO</name>
<dbReference type="PANTHER" id="PTHR11088:SF41">
    <property type="entry name" value="ADENYLATE ISOPENTENYLTRANSFERASE"/>
    <property type="match status" value="1"/>
</dbReference>
<keyword evidence="4" id="KW-0547">Nucleotide-binding</keyword>
<dbReference type="GO" id="GO:0009824">
    <property type="term" value="F:AMP dimethylallyltransferase activity"/>
    <property type="evidence" value="ECO:0007669"/>
    <property type="project" value="UniProtKB-ARBA"/>
</dbReference>
<dbReference type="Gene3D" id="1.10.287.890">
    <property type="entry name" value="Crystal structure of tRNA isopentenylpyrophosphate transferase (bh2366) domain"/>
    <property type="match status" value="1"/>
</dbReference>
<dbReference type="GO" id="GO:0009691">
    <property type="term" value="P:cytokinin biosynthetic process"/>
    <property type="evidence" value="ECO:0007669"/>
    <property type="project" value="UniProtKB-KW"/>
</dbReference>
<comment type="catalytic activity">
    <reaction evidence="7">
        <text>dimethylallyl diphosphate + ATP = N(6)-(dimethylallyl)adenosine 5'-triphosphate + diphosphate</text>
        <dbReference type="Rhea" id="RHEA:36331"/>
        <dbReference type="ChEBI" id="CHEBI:30616"/>
        <dbReference type="ChEBI" id="CHEBI:33019"/>
        <dbReference type="ChEBI" id="CHEBI:57623"/>
        <dbReference type="ChEBI" id="CHEBI:73532"/>
        <dbReference type="EC" id="2.5.1.112"/>
    </reaction>
</comment>
<organism evidence="11 12">
    <name type="scientific">Eleusine coracana subsp. coracana</name>
    <dbReference type="NCBI Taxonomy" id="191504"/>
    <lineage>
        <taxon>Eukaryota</taxon>
        <taxon>Viridiplantae</taxon>
        <taxon>Streptophyta</taxon>
        <taxon>Embryophyta</taxon>
        <taxon>Tracheophyta</taxon>
        <taxon>Spermatophyta</taxon>
        <taxon>Magnoliopsida</taxon>
        <taxon>Liliopsida</taxon>
        <taxon>Poales</taxon>
        <taxon>Poaceae</taxon>
        <taxon>PACMAD clade</taxon>
        <taxon>Chloridoideae</taxon>
        <taxon>Cynodonteae</taxon>
        <taxon>Eleusininae</taxon>
        <taxon>Eleusine</taxon>
    </lineage>
</organism>
<reference evidence="11" key="1">
    <citation type="journal article" date="2018" name="DNA Res.">
        <title>Multiple hybrid de novo genome assembly of finger millet, an orphan allotetraploid crop.</title>
        <authorList>
            <person name="Hatakeyama M."/>
            <person name="Aluri S."/>
            <person name="Balachadran M.T."/>
            <person name="Sivarajan S.R."/>
            <person name="Patrignani A."/>
            <person name="Gruter S."/>
            <person name="Poveda L."/>
            <person name="Shimizu-Inatsugi R."/>
            <person name="Baeten J."/>
            <person name="Francoijs K.J."/>
            <person name="Nataraja K.N."/>
            <person name="Reddy Y.A.N."/>
            <person name="Phadnis S."/>
            <person name="Ravikumar R.L."/>
            <person name="Schlapbach R."/>
            <person name="Sreeman S.M."/>
            <person name="Shimizu K.K."/>
        </authorList>
    </citation>
    <scope>NUCLEOTIDE SEQUENCE</scope>
</reference>
<sequence length="322" mass="34859">MITLPDTVVSPTPPLSVAGRRVASPPKHKAVVVLGATGTGKSRLAIDLALRFGGEVINSDKMQVYAGLDVATNKVGPADCLGVPHHLLGVVPHPDADFTAADFRREAARAAASIAARGRVPIVAGGSNSYVEELVEGLGGEFRDRYACCFLWVDAGLPVLRDFVARRVDEMLRRGLVAEVAAAFDPRRTDYSAGVWRAIGVPELDAYLRSRGLDGVEEHERDRLLAEAVEEIKENTFRLACRQRGKIQRLARMWRVRRVDATEVFVRSGRDADDAWQRLVAAPSIDAVRAFLLQDHQAGYEYSSMVKGSVFSTAGAVAAAAV</sequence>
<dbReference type="GO" id="GO:0052381">
    <property type="term" value="F:tRNA dimethylallyltransferase activity"/>
    <property type="evidence" value="ECO:0007669"/>
    <property type="project" value="TreeGrafter"/>
</dbReference>
<comment type="catalytic activity">
    <reaction evidence="8">
        <text>dimethylallyl diphosphate + ADP = N(6)-(dimethylallyl)adenosine 5'-diphosphate + diphosphate</text>
        <dbReference type="Rhea" id="RHEA:36327"/>
        <dbReference type="ChEBI" id="CHEBI:33019"/>
        <dbReference type="ChEBI" id="CHEBI:57623"/>
        <dbReference type="ChEBI" id="CHEBI:73533"/>
        <dbReference type="ChEBI" id="CHEBI:456216"/>
        <dbReference type="EC" id="2.5.1.112"/>
    </reaction>
</comment>
<keyword evidence="3" id="KW-0203">Cytokinin biosynthesis</keyword>
<evidence type="ECO:0000313" key="11">
    <source>
        <dbReference type="EMBL" id="GJM97015.1"/>
    </source>
</evidence>